<keyword evidence="1" id="KW-0812">Transmembrane</keyword>
<evidence type="ECO:0000313" key="3">
    <source>
        <dbReference type="Proteomes" id="UP001501294"/>
    </source>
</evidence>
<sequence>MKQNSEINTELESDYDAEGIFIDVCKAAVAIVLIGMVLYAAI</sequence>
<feature type="transmembrane region" description="Helical" evidence="1">
    <location>
        <begin position="20"/>
        <end position="41"/>
    </location>
</feature>
<evidence type="ECO:0000256" key="1">
    <source>
        <dbReference type="SAM" id="Phobius"/>
    </source>
</evidence>
<reference evidence="3" key="1">
    <citation type="journal article" date="2019" name="Int. J. Syst. Evol. Microbiol.">
        <title>The Global Catalogue of Microorganisms (GCM) 10K type strain sequencing project: providing services to taxonomists for standard genome sequencing and annotation.</title>
        <authorList>
            <consortium name="The Broad Institute Genomics Platform"/>
            <consortium name="The Broad Institute Genome Sequencing Center for Infectious Disease"/>
            <person name="Wu L."/>
            <person name="Ma J."/>
        </authorList>
    </citation>
    <scope>NUCLEOTIDE SEQUENCE [LARGE SCALE GENOMIC DNA]</scope>
    <source>
        <strain evidence="3">JCM 17727</strain>
    </source>
</reference>
<name>A0ABP8HV57_9GAMM</name>
<keyword evidence="3" id="KW-1185">Reference proteome</keyword>
<dbReference type="EMBL" id="BAABFU010000001">
    <property type="protein sequence ID" value="GAA4345155.1"/>
    <property type="molecule type" value="Genomic_DNA"/>
</dbReference>
<comment type="caution">
    <text evidence="2">The sequence shown here is derived from an EMBL/GenBank/DDBJ whole genome shotgun (WGS) entry which is preliminary data.</text>
</comment>
<protein>
    <submittedName>
        <fullName evidence="2">Uncharacterized protein</fullName>
    </submittedName>
</protein>
<dbReference type="RefSeq" id="WP_263296328.1">
    <property type="nucleotide sequence ID" value="NZ_BAABFU010000001.1"/>
</dbReference>
<keyword evidence="1" id="KW-0472">Membrane</keyword>
<organism evidence="2 3">
    <name type="scientific">Kangiella taiwanensis</name>
    <dbReference type="NCBI Taxonomy" id="1079179"/>
    <lineage>
        <taxon>Bacteria</taxon>
        <taxon>Pseudomonadati</taxon>
        <taxon>Pseudomonadota</taxon>
        <taxon>Gammaproteobacteria</taxon>
        <taxon>Kangiellales</taxon>
        <taxon>Kangiellaceae</taxon>
        <taxon>Kangiella</taxon>
    </lineage>
</organism>
<accession>A0ABP8HV57</accession>
<dbReference type="Proteomes" id="UP001501294">
    <property type="component" value="Unassembled WGS sequence"/>
</dbReference>
<evidence type="ECO:0000313" key="2">
    <source>
        <dbReference type="EMBL" id="GAA4345155.1"/>
    </source>
</evidence>
<proteinExistence type="predicted"/>
<keyword evidence="1" id="KW-1133">Transmembrane helix</keyword>
<gene>
    <name evidence="2" type="ORF">GCM10023150_05270</name>
</gene>